<name>A0A1H3CC15_9RHOB</name>
<dbReference type="Pfam" id="PF13439">
    <property type="entry name" value="Glyco_transf_4"/>
    <property type="match status" value="1"/>
</dbReference>
<evidence type="ECO:0000259" key="2">
    <source>
        <dbReference type="Pfam" id="PF13439"/>
    </source>
</evidence>
<dbReference type="CDD" id="cd03801">
    <property type="entry name" value="GT4_PimA-like"/>
    <property type="match status" value="1"/>
</dbReference>
<keyword evidence="3" id="KW-0808">Transferase</keyword>
<dbReference type="OrthoDB" id="9790710at2"/>
<feature type="domain" description="Glycosyltransferase subfamily 4-like N-terminal" evidence="2">
    <location>
        <begin position="13"/>
        <end position="168"/>
    </location>
</feature>
<dbReference type="RefSeq" id="WP_092683486.1">
    <property type="nucleotide sequence ID" value="NZ_FNMZ01000006.1"/>
</dbReference>
<sequence>MTVHHIMPDHELGGGGVMIARLVGAFAARGEAAGHMVVLPENTEPRQRDLFRDLPHRFGAFPGRGSLVKMARAIAAGAAKGDVIHAHGSRAAMAAALAAAVRRDLRVVYTVHGFHGLAQPGPLGLRAKIEHLLARRVDATAFVSEADAALAREHGLRHRGPAQVIENGMTIPAADPDAARDVDLLFVGRLVYQKWPEAFVETAALVPGAPRVVMIGAGELAPVIDARLAALGLADFTRHDGLPSEETLALMRRAKLVVMTSRWEGLPTVAIEAAMSGALLTGFDIPPTRGILGEAADACLTPAEPAQLAARLAALLDDDAGRAALAGRLETDARARFDAGRMADRYAALYAALPAR</sequence>
<evidence type="ECO:0000313" key="3">
    <source>
        <dbReference type="EMBL" id="SDX51661.1"/>
    </source>
</evidence>
<proteinExistence type="predicted"/>
<dbReference type="Pfam" id="PF00534">
    <property type="entry name" value="Glycos_transf_1"/>
    <property type="match status" value="1"/>
</dbReference>
<dbReference type="InterPro" id="IPR001296">
    <property type="entry name" value="Glyco_trans_1"/>
</dbReference>
<dbReference type="AlphaFoldDB" id="A0A1H3CC15"/>
<evidence type="ECO:0000259" key="1">
    <source>
        <dbReference type="Pfam" id="PF00534"/>
    </source>
</evidence>
<reference evidence="3 4" key="1">
    <citation type="submission" date="2016-10" db="EMBL/GenBank/DDBJ databases">
        <authorList>
            <person name="de Groot N.N."/>
        </authorList>
    </citation>
    <scope>NUCLEOTIDE SEQUENCE [LARGE SCALE GENOMIC DNA]</scope>
    <source>
        <strain evidence="3 4">DSM 17890</strain>
    </source>
</reference>
<dbReference type="GO" id="GO:0016757">
    <property type="term" value="F:glycosyltransferase activity"/>
    <property type="evidence" value="ECO:0007669"/>
    <property type="project" value="InterPro"/>
</dbReference>
<dbReference type="STRING" id="356660.SAMN05444336_10648"/>
<dbReference type="PANTHER" id="PTHR12526">
    <property type="entry name" value="GLYCOSYLTRANSFERASE"/>
    <property type="match status" value="1"/>
</dbReference>
<keyword evidence="4" id="KW-1185">Reference proteome</keyword>
<organism evidence="3 4">
    <name type="scientific">Albimonas donghaensis</name>
    <dbReference type="NCBI Taxonomy" id="356660"/>
    <lineage>
        <taxon>Bacteria</taxon>
        <taxon>Pseudomonadati</taxon>
        <taxon>Pseudomonadota</taxon>
        <taxon>Alphaproteobacteria</taxon>
        <taxon>Rhodobacterales</taxon>
        <taxon>Paracoccaceae</taxon>
        <taxon>Albimonas</taxon>
    </lineage>
</organism>
<dbReference type="EMBL" id="FNMZ01000006">
    <property type="protein sequence ID" value="SDX51661.1"/>
    <property type="molecule type" value="Genomic_DNA"/>
</dbReference>
<dbReference type="InterPro" id="IPR028098">
    <property type="entry name" value="Glyco_trans_4-like_N"/>
</dbReference>
<accession>A0A1H3CC15</accession>
<feature type="domain" description="Glycosyl transferase family 1" evidence="1">
    <location>
        <begin position="182"/>
        <end position="324"/>
    </location>
</feature>
<protein>
    <submittedName>
        <fullName evidence="3">Glycosyltransferase involved in cell wall bisynthesis</fullName>
    </submittedName>
</protein>
<dbReference type="SUPFAM" id="SSF53756">
    <property type="entry name" value="UDP-Glycosyltransferase/glycogen phosphorylase"/>
    <property type="match status" value="1"/>
</dbReference>
<dbReference type="Gene3D" id="3.40.50.2000">
    <property type="entry name" value="Glycogen Phosphorylase B"/>
    <property type="match status" value="2"/>
</dbReference>
<evidence type="ECO:0000313" key="4">
    <source>
        <dbReference type="Proteomes" id="UP000199118"/>
    </source>
</evidence>
<gene>
    <name evidence="3" type="ORF">SAMN05444336_10648</name>
</gene>
<dbReference type="Proteomes" id="UP000199118">
    <property type="component" value="Unassembled WGS sequence"/>
</dbReference>